<protein>
    <recommendedName>
        <fullName evidence="3">Holliday junction resolvase</fullName>
    </recommendedName>
</protein>
<comment type="caution">
    <text evidence="1">The sequence shown here is derived from an EMBL/GenBank/DDBJ whole genome shotgun (WGS) entry which is preliminary data.</text>
</comment>
<dbReference type="GO" id="GO:0000287">
    <property type="term" value="F:magnesium ion binding"/>
    <property type="evidence" value="ECO:0007669"/>
    <property type="project" value="InterPro"/>
</dbReference>
<dbReference type="EMBL" id="MAMP01000006">
    <property type="protein sequence ID" value="OES46197.1"/>
    <property type="molecule type" value="Genomic_DNA"/>
</dbReference>
<dbReference type="InterPro" id="IPR036614">
    <property type="entry name" value="RusA-like_sf"/>
</dbReference>
<dbReference type="Gene3D" id="3.30.1330.70">
    <property type="entry name" value="Holliday junction resolvase RusA"/>
    <property type="match status" value="1"/>
</dbReference>
<keyword evidence="2" id="KW-1185">Reference proteome</keyword>
<evidence type="ECO:0008006" key="3">
    <source>
        <dbReference type="Google" id="ProtNLM"/>
    </source>
</evidence>
<dbReference type="SUPFAM" id="SSF103084">
    <property type="entry name" value="Holliday junction resolvase RusA"/>
    <property type="match status" value="1"/>
</dbReference>
<dbReference type="InterPro" id="IPR008822">
    <property type="entry name" value="Endonuclease_RusA-like"/>
</dbReference>
<reference evidence="1 2" key="1">
    <citation type="submission" date="2016-06" db="EMBL/GenBank/DDBJ databases">
        <title>Domibacillus iocasae genome sequencing.</title>
        <authorList>
            <person name="Verma A."/>
            <person name="Pal Y."/>
            <person name="Ojha A.K."/>
            <person name="Krishnamurthi S."/>
        </authorList>
    </citation>
    <scope>NUCLEOTIDE SEQUENCE [LARGE SCALE GENOMIC DNA]</scope>
    <source>
        <strain evidence="1 2">DSM 29979</strain>
    </source>
</reference>
<name>A0A1E7DSY3_9BACI</name>
<organism evidence="1 2">
    <name type="scientific">Domibacillus iocasae</name>
    <dbReference type="NCBI Taxonomy" id="1714016"/>
    <lineage>
        <taxon>Bacteria</taxon>
        <taxon>Bacillati</taxon>
        <taxon>Bacillota</taxon>
        <taxon>Bacilli</taxon>
        <taxon>Bacillales</taxon>
        <taxon>Bacillaceae</taxon>
        <taxon>Domibacillus</taxon>
    </lineage>
</organism>
<accession>A0A1E7DSY3</accession>
<dbReference type="GO" id="GO:0006310">
    <property type="term" value="P:DNA recombination"/>
    <property type="evidence" value="ECO:0007669"/>
    <property type="project" value="InterPro"/>
</dbReference>
<dbReference type="STRING" id="1714016.BA724_16375"/>
<proteinExistence type="predicted"/>
<dbReference type="GO" id="GO:0006281">
    <property type="term" value="P:DNA repair"/>
    <property type="evidence" value="ECO:0007669"/>
    <property type="project" value="InterPro"/>
</dbReference>
<dbReference type="Proteomes" id="UP000095658">
    <property type="component" value="Unassembled WGS sequence"/>
</dbReference>
<dbReference type="Pfam" id="PF05866">
    <property type="entry name" value="RusA"/>
    <property type="match status" value="1"/>
</dbReference>
<gene>
    <name evidence="1" type="ORF">BA724_16375</name>
</gene>
<sequence>MAAAQHRPEKLLEGPFQVTVIVYKPILKRFSKKKLAEVEAGTLRPVTKPDVDNYVKGIKDALNKVIWKDDSQVVDLNVSKFYSESPRVEVVIEELEQW</sequence>
<evidence type="ECO:0000313" key="2">
    <source>
        <dbReference type="Proteomes" id="UP000095658"/>
    </source>
</evidence>
<evidence type="ECO:0000313" key="1">
    <source>
        <dbReference type="EMBL" id="OES46197.1"/>
    </source>
</evidence>
<dbReference type="AlphaFoldDB" id="A0A1E7DSY3"/>